<protein>
    <submittedName>
        <fullName evidence="2">Uncharacterized protein</fullName>
    </submittedName>
</protein>
<accession>A0AAP2Z9G3</accession>
<dbReference type="Proteomes" id="UP001321047">
    <property type="component" value="Unassembled WGS sequence"/>
</dbReference>
<keyword evidence="1" id="KW-0472">Membrane</keyword>
<dbReference type="RefSeq" id="WP_342808772.1">
    <property type="nucleotide sequence ID" value="NZ_JAOPJZ010000007.1"/>
</dbReference>
<evidence type="ECO:0000313" key="2">
    <source>
        <dbReference type="EMBL" id="MCU4752430.1"/>
    </source>
</evidence>
<reference evidence="2 3" key="1">
    <citation type="submission" date="2022-09" db="EMBL/GenBank/DDBJ databases">
        <title>Enrichment on poylsaccharides allowed isolation of novel metabolic and taxonomic groups of Haloarchaea.</title>
        <authorList>
            <person name="Sorokin D.Y."/>
            <person name="Elcheninov A.G."/>
            <person name="Khizhniak T.V."/>
            <person name="Kolganova T.V."/>
            <person name="Kublanov I.V."/>
        </authorList>
    </citation>
    <scope>NUCLEOTIDE SEQUENCE [LARGE SCALE GENOMIC DNA]</scope>
    <source>
        <strain evidence="2 3">AArc-curdl1</strain>
    </source>
</reference>
<dbReference type="EMBL" id="JAOPJZ010000007">
    <property type="protein sequence ID" value="MCU4752430.1"/>
    <property type="molecule type" value="Genomic_DNA"/>
</dbReference>
<comment type="caution">
    <text evidence="2">The sequence shown here is derived from an EMBL/GenBank/DDBJ whole genome shotgun (WGS) entry which is preliminary data.</text>
</comment>
<feature type="transmembrane region" description="Helical" evidence="1">
    <location>
        <begin position="30"/>
        <end position="47"/>
    </location>
</feature>
<keyword evidence="3" id="KW-1185">Reference proteome</keyword>
<dbReference type="AlphaFoldDB" id="A0AAP2Z9G3"/>
<proteinExistence type="predicted"/>
<evidence type="ECO:0000256" key="1">
    <source>
        <dbReference type="SAM" id="Phobius"/>
    </source>
</evidence>
<keyword evidence="1" id="KW-1133">Transmembrane helix</keyword>
<sequence>MSRLVPLYLGGIVLNGGALAFAVLEGEYLFAGAFLFVLIYLSVRLRMVRAERA</sequence>
<evidence type="ECO:0000313" key="3">
    <source>
        <dbReference type="Proteomes" id="UP001321047"/>
    </source>
</evidence>
<organism evidence="2 3">
    <name type="scientific">Natronosalvus hydrolyticus</name>
    <dbReference type="NCBI Taxonomy" id="2979988"/>
    <lineage>
        <taxon>Archaea</taxon>
        <taxon>Methanobacteriati</taxon>
        <taxon>Methanobacteriota</taxon>
        <taxon>Stenosarchaea group</taxon>
        <taxon>Halobacteria</taxon>
        <taxon>Halobacteriales</taxon>
        <taxon>Natrialbaceae</taxon>
        <taxon>Natronosalvus</taxon>
    </lineage>
</organism>
<name>A0AAP2Z9G3_9EURY</name>
<keyword evidence="1" id="KW-0812">Transmembrane</keyword>
<gene>
    <name evidence="2" type="ORF">OB919_10600</name>
</gene>